<gene>
    <name evidence="3" type="ORF">ACFS7Z_26075</name>
</gene>
<dbReference type="RefSeq" id="WP_377492041.1">
    <property type="nucleotide sequence ID" value="NZ_JBHUOX010000046.1"/>
</dbReference>
<organism evidence="3 4">
    <name type="scientific">Pontibacter toksunensis</name>
    <dbReference type="NCBI Taxonomy" id="1332631"/>
    <lineage>
        <taxon>Bacteria</taxon>
        <taxon>Pseudomonadati</taxon>
        <taxon>Bacteroidota</taxon>
        <taxon>Cytophagia</taxon>
        <taxon>Cytophagales</taxon>
        <taxon>Hymenobacteraceae</taxon>
        <taxon>Pontibacter</taxon>
    </lineage>
</organism>
<sequence length="416" mass="48179">MTVTEITKRISESENADWFKSISVILKYPHLNEEITLKGATSIYRYVSNQAKGWSEFDEPLPNELLISKNYFETLRRSIANFIESHSKGINNNLDYYWNNDIQRKVNNPNGSVFNFDSPETEFLLKLFFQEQNLFTGAYNYIIGSINFNSKQSFLGAMLAYEFTQKNASEITKRRTAEKPSITRMKNDFELMLSEVDNQLITHLKDSSDKFQEYTKTIDEFKGNKEKLFNDWFINTKGDFKTFNSDSNTKIKDLENTYEELLRLKKPAAYWKDRATTLKAEGWKSTYILTALVVIACVTLYCLLWLTPEGMLASFLKGESSAIRWSVVYITFISFLAFGIRTLNKIAFSSFHLARDAEEREQLTHVYLALIKEEGIDEKDRHLIMQSLFSRADTGLLKEDSSPTMPSDFAGKLMNR</sequence>
<evidence type="ECO:0000313" key="4">
    <source>
        <dbReference type="Proteomes" id="UP001597641"/>
    </source>
</evidence>
<name>A0ABW6C2B3_9BACT</name>
<dbReference type="InterPro" id="IPR046159">
    <property type="entry name" value="DUF6161"/>
</dbReference>
<keyword evidence="1" id="KW-0472">Membrane</keyword>
<keyword evidence="4" id="KW-1185">Reference proteome</keyword>
<protein>
    <submittedName>
        <fullName evidence="3">DUF6161 domain-containing protein</fullName>
    </submittedName>
</protein>
<keyword evidence="1" id="KW-1133">Transmembrane helix</keyword>
<feature type="domain" description="DUF6161" evidence="2">
    <location>
        <begin position="190"/>
        <end position="403"/>
    </location>
</feature>
<feature type="transmembrane region" description="Helical" evidence="1">
    <location>
        <begin position="287"/>
        <end position="306"/>
    </location>
</feature>
<keyword evidence="1" id="KW-0812">Transmembrane</keyword>
<dbReference type="EMBL" id="JBHUOX010000046">
    <property type="protein sequence ID" value="MFD3003850.1"/>
    <property type="molecule type" value="Genomic_DNA"/>
</dbReference>
<accession>A0ABW6C2B3</accession>
<dbReference type="Pfam" id="PF19658">
    <property type="entry name" value="DUF6161"/>
    <property type="match status" value="1"/>
</dbReference>
<evidence type="ECO:0000256" key="1">
    <source>
        <dbReference type="SAM" id="Phobius"/>
    </source>
</evidence>
<feature type="transmembrane region" description="Helical" evidence="1">
    <location>
        <begin position="326"/>
        <end position="343"/>
    </location>
</feature>
<evidence type="ECO:0000259" key="2">
    <source>
        <dbReference type="Pfam" id="PF19658"/>
    </source>
</evidence>
<proteinExistence type="predicted"/>
<dbReference type="Proteomes" id="UP001597641">
    <property type="component" value="Unassembled WGS sequence"/>
</dbReference>
<reference evidence="4" key="1">
    <citation type="journal article" date="2019" name="Int. J. Syst. Evol. Microbiol.">
        <title>The Global Catalogue of Microorganisms (GCM) 10K type strain sequencing project: providing services to taxonomists for standard genome sequencing and annotation.</title>
        <authorList>
            <consortium name="The Broad Institute Genomics Platform"/>
            <consortium name="The Broad Institute Genome Sequencing Center for Infectious Disease"/>
            <person name="Wu L."/>
            <person name="Ma J."/>
        </authorList>
    </citation>
    <scope>NUCLEOTIDE SEQUENCE [LARGE SCALE GENOMIC DNA]</scope>
    <source>
        <strain evidence="4">KCTC 23984</strain>
    </source>
</reference>
<comment type="caution">
    <text evidence="3">The sequence shown here is derived from an EMBL/GenBank/DDBJ whole genome shotgun (WGS) entry which is preliminary data.</text>
</comment>
<evidence type="ECO:0000313" key="3">
    <source>
        <dbReference type="EMBL" id="MFD3003850.1"/>
    </source>
</evidence>